<protein>
    <submittedName>
        <fullName evidence="1">Uncharacterized protein</fullName>
    </submittedName>
</protein>
<keyword evidence="2" id="KW-1185">Reference proteome</keyword>
<organism evidence="1 2">
    <name type="scientific">Caerostris darwini</name>
    <dbReference type="NCBI Taxonomy" id="1538125"/>
    <lineage>
        <taxon>Eukaryota</taxon>
        <taxon>Metazoa</taxon>
        <taxon>Ecdysozoa</taxon>
        <taxon>Arthropoda</taxon>
        <taxon>Chelicerata</taxon>
        <taxon>Arachnida</taxon>
        <taxon>Araneae</taxon>
        <taxon>Araneomorphae</taxon>
        <taxon>Entelegynae</taxon>
        <taxon>Araneoidea</taxon>
        <taxon>Araneidae</taxon>
        <taxon>Caerostris</taxon>
    </lineage>
</organism>
<reference evidence="1 2" key="1">
    <citation type="submission" date="2021-06" db="EMBL/GenBank/DDBJ databases">
        <title>Caerostris darwini draft genome.</title>
        <authorList>
            <person name="Kono N."/>
            <person name="Arakawa K."/>
        </authorList>
    </citation>
    <scope>NUCLEOTIDE SEQUENCE [LARGE SCALE GENOMIC DNA]</scope>
</reference>
<dbReference type="Proteomes" id="UP001054837">
    <property type="component" value="Unassembled WGS sequence"/>
</dbReference>
<gene>
    <name evidence="1" type="ORF">CDAR_40151</name>
</gene>
<dbReference type="AlphaFoldDB" id="A0AAV4RC40"/>
<sequence>MFPYRAGELWPARRPGPLQIQDDVNRAPFLSPQMCFSGRAIFLPGCNWDAGRQHYRESPTSSSPSNATCKWWASYQMDSQQGTTGTKDILPGMTTCTPLSFLFFIL</sequence>
<evidence type="ECO:0000313" key="2">
    <source>
        <dbReference type="Proteomes" id="UP001054837"/>
    </source>
</evidence>
<accession>A0AAV4RC40</accession>
<dbReference type="EMBL" id="BPLQ01005872">
    <property type="protein sequence ID" value="GIY18174.1"/>
    <property type="molecule type" value="Genomic_DNA"/>
</dbReference>
<proteinExistence type="predicted"/>
<comment type="caution">
    <text evidence="1">The sequence shown here is derived from an EMBL/GenBank/DDBJ whole genome shotgun (WGS) entry which is preliminary data.</text>
</comment>
<name>A0AAV4RC40_9ARAC</name>
<evidence type="ECO:0000313" key="1">
    <source>
        <dbReference type="EMBL" id="GIY18174.1"/>
    </source>
</evidence>